<evidence type="ECO:0000256" key="7">
    <source>
        <dbReference type="SAM" id="Phobius"/>
    </source>
</evidence>
<accession>A0AAW0J4P1</accession>
<keyword evidence="6 7" id="KW-0472">Membrane</keyword>
<evidence type="ECO:0000256" key="2">
    <source>
        <dbReference type="ARBA" id="ARBA00010992"/>
    </source>
</evidence>
<evidence type="ECO:0000256" key="4">
    <source>
        <dbReference type="ARBA" id="ARBA00022692"/>
    </source>
</evidence>
<keyword evidence="10" id="KW-1185">Reference proteome</keyword>
<evidence type="ECO:0000313" key="10">
    <source>
        <dbReference type="Proteomes" id="UP000237347"/>
    </source>
</evidence>
<protein>
    <submittedName>
        <fullName evidence="9">Sugar transporter erd6-like 6</fullName>
    </submittedName>
</protein>
<evidence type="ECO:0000313" key="9">
    <source>
        <dbReference type="EMBL" id="KAK7821748.1"/>
    </source>
</evidence>
<dbReference type="SUPFAM" id="SSF103473">
    <property type="entry name" value="MFS general substrate transporter"/>
    <property type="match status" value="1"/>
</dbReference>
<feature type="non-terminal residue" evidence="9">
    <location>
        <position position="1"/>
    </location>
</feature>
<evidence type="ECO:0000256" key="6">
    <source>
        <dbReference type="ARBA" id="ARBA00023136"/>
    </source>
</evidence>
<feature type="domain" description="Major facilitator superfamily (MFS) profile" evidence="8">
    <location>
        <begin position="1"/>
        <end position="61"/>
    </location>
</feature>
<keyword evidence="3" id="KW-0813">Transport</keyword>
<dbReference type="AlphaFoldDB" id="A0AAW0J4P1"/>
<comment type="similarity">
    <text evidence="2">Belongs to the major facilitator superfamily. Sugar transporter (TC 2.A.1.1) family.</text>
</comment>
<organism evidence="9 10">
    <name type="scientific">Quercus suber</name>
    <name type="common">Cork oak</name>
    <dbReference type="NCBI Taxonomy" id="58331"/>
    <lineage>
        <taxon>Eukaryota</taxon>
        <taxon>Viridiplantae</taxon>
        <taxon>Streptophyta</taxon>
        <taxon>Embryophyta</taxon>
        <taxon>Tracheophyta</taxon>
        <taxon>Spermatophyta</taxon>
        <taxon>Magnoliopsida</taxon>
        <taxon>eudicotyledons</taxon>
        <taxon>Gunneridae</taxon>
        <taxon>Pentapetalae</taxon>
        <taxon>rosids</taxon>
        <taxon>fabids</taxon>
        <taxon>Fagales</taxon>
        <taxon>Fagaceae</taxon>
        <taxon>Quercus</taxon>
    </lineage>
</organism>
<dbReference type="GO" id="GO:0022857">
    <property type="term" value="F:transmembrane transporter activity"/>
    <property type="evidence" value="ECO:0007669"/>
    <property type="project" value="InterPro"/>
</dbReference>
<dbReference type="InterPro" id="IPR036259">
    <property type="entry name" value="MFS_trans_sf"/>
</dbReference>
<proteinExistence type="inferred from homology"/>
<dbReference type="EMBL" id="PKMF04000690">
    <property type="protein sequence ID" value="KAK7821748.1"/>
    <property type="molecule type" value="Genomic_DNA"/>
</dbReference>
<dbReference type="PANTHER" id="PTHR48021">
    <property type="match status" value="1"/>
</dbReference>
<evidence type="ECO:0000259" key="8">
    <source>
        <dbReference type="PROSITE" id="PS50850"/>
    </source>
</evidence>
<feature type="transmembrane region" description="Helical" evidence="7">
    <location>
        <begin position="39"/>
        <end position="57"/>
    </location>
</feature>
<dbReference type="InterPro" id="IPR020846">
    <property type="entry name" value="MFS_dom"/>
</dbReference>
<sequence>ILPVNIKGLAGSIATLANWLKSWAITMTANLLLTWNSTFTIYTLVSAFTVVFVSLWVPETKGRTLEEIQSSFR</sequence>
<comment type="caution">
    <text evidence="9">The sequence shown here is derived from an EMBL/GenBank/DDBJ whole genome shotgun (WGS) entry which is preliminary data.</text>
</comment>
<dbReference type="GO" id="GO:0016020">
    <property type="term" value="C:membrane"/>
    <property type="evidence" value="ECO:0007669"/>
    <property type="project" value="UniProtKB-SubCell"/>
</dbReference>
<dbReference type="Gene3D" id="1.20.1250.20">
    <property type="entry name" value="MFS general substrate transporter like domains"/>
    <property type="match status" value="1"/>
</dbReference>
<evidence type="ECO:0000256" key="1">
    <source>
        <dbReference type="ARBA" id="ARBA00004141"/>
    </source>
</evidence>
<gene>
    <name evidence="9" type="ORF">CFP56_037317</name>
</gene>
<evidence type="ECO:0000256" key="5">
    <source>
        <dbReference type="ARBA" id="ARBA00022989"/>
    </source>
</evidence>
<name>A0AAW0J4P1_QUESU</name>
<dbReference type="InterPro" id="IPR050549">
    <property type="entry name" value="MFS_Trehalose_Transporter"/>
</dbReference>
<keyword evidence="3" id="KW-0762">Sugar transport</keyword>
<dbReference type="PANTHER" id="PTHR48021:SF1">
    <property type="entry name" value="GH07001P-RELATED"/>
    <property type="match status" value="1"/>
</dbReference>
<keyword evidence="5 7" id="KW-1133">Transmembrane helix</keyword>
<evidence type="ECO:0000256" key="3">
    <source>
        <dbReference type="ARBA" id="ARBA00022597"/>
    </source>
</evidence>
<keyword evidence="4 7" id="KW-0812">Transmembrane</keyword>
<dbReference type="Proteomes" id="UP000237347">
    <property type="component" value="Unassembled WGS sequence"/>
</dbReference>
<reference evidence="9 10" key="1">
    <citation type="journal article" date="2018" name="Sci. Data">
        <title>The draft genome sequence of cork oak.</title>
        <authorList>
            <person name="Ramos A.M."/>
            <person name="Usie A."/>
            <person name="Barbosa P."/>
            <person name="Barros P.M."/>
            <person name="Capote T."/>
            <person name="Chaves I."/>
            <person name="Simoes F."/>
            <person name="Abreu I."/>
            <person name="Carrasquinho I."/>
            <person name="Faro C."/>
            <person name="Guimaraes J.B."/>
            <person name="Mendonca D."/>
            <person name="Nobrega F."/>
            <person name="Rodrigues L."/>
            <person name="Saibo N.J.M."/>
            <person name="Varela M.C."/>
            <person name="Egas C."/>
            <person name="Matos J."/>
            <person name="Miguel C.M."/>
            <person name="Oliveira M.M."/>
            <person name="Ricardo C.P."/>
            <person name="Goncalves S."/>
        </authorList>
    </citation>
    <scope>NUCLEOTIDE SEQUENCE [LARGE SCALE GENOMIC DNA]</scope>
    <source>
        <strain evidence="10">cv. HL8</strain>
    </source>
</reference>
<dbReference type="PROSITE" id="PS50850">
    <property type="entry name" value="MFS"/>
    <property type="match status" value="1"/>
</dbReference>
<dbReference type="Pfam" id="PF00083">
    <property type="entry name" value="Sugar_tr"/>
    <property type="match status" value="1"/>
</dbReference>
<comment type="subcellular location">
    <subcellularLocation>
        <location evidence="1">Membrane</location>
        <topology evidence="1">Multi-pass membrane protein</topology>
    </subcellularLocation>
</comment>
<dbReference type="InterPro" id="IPR005828">
    <property type="entry name" value="MFS_sugar_transport-like"/>
</dbReference>